<evidence type="ECO:0000256" key="2">
    <source>
        <dbReference type="ARBA" id="ARBA00023125"/>
    </source>
</evidence>
<sequence>MTERAAGRRPPGRRAQVLAAAEGLFHRRGYHRVSMAEVAAEVGITAPALYRHFRSKPELLRCAVTGGLDALREAVRAGKDGPEQLCAALAPAAIDHRALGTLWRRDARLLPPAQRAALRRELRAVVAETAAVVATGYPGRPAADTDLVCRSLLSAYGGLGNHTFAPPRRAFEALLRRIGADLLAVDLAAAPVLPPGRGLPYPAPVTRREALLVTAVRLFHERGFDNVSTEELGAAVGIAGPSVYKHFGTKAELLAAALVRSRERLWQEVAGPLEGTGEPAAALAAGLAAYVDFARRNSDYLGAMVSETERLDPSDRRVAVEFRRDFLRRWVALLQQVRPGYGDAEARIRVHAMFALVNDGVRGPAGAGDTGGALVALGRAALGLDAADG</sequence>
<dbReference type="Pfam" id="PF00440">
    <property type="entry name" value="TetR_N"/>
    <property type="match status" value="2"/>
</dbReference>
<proteinExistence type="predicted"/>
<dbReference type="EMBL" id="JAMZDX010000006">
    <property type="protein sequence ID" value="MCP2312768.1"/>
    <property type="molecule type" value="Genomic_DNA"/>
</dbReference>
<dbReference type="Gene3D" id="1.10.357.10">
    <property type="entry name" value="Tetracycline Repressor, domain 2"/>
    <property type="match status" value="2"/>
</dbReference>
<organism evidence="6 7">
    <name type="scientific">Kitasatospora paracochleata</name>
    <dbReference type="NCBI Taxonomy" id="58354"/>
    <lineage>
        <taxon>Bacteria</taxon>
        <taxon>Bacillati</taxon>
        <taxon>Actinomycetota</taxon>
        <taxon>Actinomycetes</taxon>
        <taxon>Kitasatosporales</taxon>
        <taxon>Streptomycetaceae</taxon>
        <taxon>Kitasatospora</taxon>
    </lineage>
</organism>
<feature type="DNA-binding region" description="H-T-H motif" evidence="4">
    <location>
        <begin position="34"/>
        <end position="53"/>
    </location>
</feature>
<dbReference type="InterPro" id="IPR023772">
    <property type="entry name" value="DNA-bd_HTH_TetR-type_CS"/>
</dbReference>
<dbReference type="PROSITE" id="PS50977">
    <property type="entry name" value="HTH_TETR_2"/>
    <property type="match status" value="2"/>
</dbReference>
<dbReference type="PROSITE" id="PS01081">
    <property type="entry name" value="HTH_TETR_1"/>
    <property type="match status" value="2"/>
</dbReference>
<dbReference type="Gene3D" id="1.10.10.60">
    <property type="entry name" value="Homeodomain-like"/>
    <property type="match status" value="2"/>
</dbReference>
<keyword evidence="2 4" id="KW-0238">DNA-binding</keyword>
<reference evidence="6 7" key="1">
    <citation type="submission" date="2022-06" db="EMBL/GenBank/DDBJ databases">
        <title>Sequencing the genomes of 1000 actinobacteria strains.</title>
        <authorList>
            <person name="Klenk H.-P."/>
        </authorList>
    </citation>
    <scope>NUCLEOTIDE SEQUENCE [LARGE SCALE GENOMIC DNA]</scope>
    <source>
        <strain evidence="6 7">DSM 41656</strain>
    </source>
</reference>
<accession>A0ABT1J5V4</accession>
<evidence type="ECO:0000256" key="4">
    <source>
        <dbReference type="PROSITE-ProRule" id="PRU00335"/>
    </source>
</evidence>
<evidence type="ECO:0000259" key="5">
    <source>
        <dbReference type="PROSITE" id="PS50977"/>
    </source>
</evidence>
<name>A0ABT1J5V4_9ACTN</name>
<comment type="caution">
    <text evidence="6">The sequence shown here is derived from an EMBL/GenBank/DDBJ whole genome shotgun (WGS) entry which is preliminary data.</text>
</comment>
<feature type="domain" description="HTH tetR-type" evidence="5">
    <location>
        <begin position="205"/>
        <end position="265"/>
    </location>
</feature>
<keyword evidence="1" id="KW-0805">Transcription regulation</keyword>
<dbReference type="SUPFAM" id="SSF46689">
    <property type="entry name" value="Homeodomain-like"/>
    <property type="match status" value="2"/>
</dbReference>
<keyword evidence="7" id="KW-1185">Reference proteome</keyword>
<dbReference type="RefSeq" id="WP_253802140.1">
    <property type="nucleotide sequence ID" value="NZ_BAAAUB010000105.1"/>
</dbReference>
<dbReference type="Proteomes" id="UP001206483">
    <property type="component" value="Unassembled WGS sequence"/>
</dbReference>
<evidence type="ECO:0000256" key="3">
    <source>
        <dbReference type="ARBA" id="ARBA00023163"/>
    </source>
</evidence>
<feature type="domain" description="HTH tetR-type" evidence="5">
    <location>
        <begin position="11"/>
        <end position="71"/>
    </location>
</feature>
<evidence type="ECO:0000313" key="7">
    <source>
        <dbReference type="Proteomes" id="UP001206483"/>
    </source>
</evidence>
<dbReference type="InterPro" id="IPR009057">
    <property type="entry name" value="Homeodomain-like_sf"/>
</dbReference>
<protein>
    <submittedName>
        <fullName evidence="6">AcrR family transcriptional regulator</fullName>
    </submittedName>
</protein>
<dbReference type="PRINTS" id="PR00455">
    <property type="entry name" value="HTHTETR"/>
</dbReference>
<dbReference type="InterPro" id="IPR001647">
    <property type="entry name" value="HTH_TetR"/>
</dbReference>
<evidence type="ECO:0000313" key="6">
    <source>
        <dbReference type="EMBL" id="MCP2312768.1"/>
    </source>
</evidence>
<dbReference type="InterPro" id="IPR050109">
    <property type="entry name" value="HTH-type_TetR-like_transc_reg"/>
</dbReference>
<keyword evidence="3" id="KW-0804">Transcription</keyword>
<gene>
    <name evidence="6" type="ORF">FHR36_005949</name>
</gene>
<dbReference type="PANTHER" id="PTHR30055:SF234">
    <property type="entry name" value="HTH-TYPE TRANSCRIPTIONAL REGULATOR BETI"/>
    <property type="match status" value="1"/>
</dbReference>
<dbReference type="PANTHER" id="PTHR30055">
    <property type="entry name" value="HTH-TYPE TRANSCRIPTIONAL REGULATOR RUTR"/>
    <property type="match status" value="1"/>
</dbReference>
<feature type="DNA-binding region" description="H-T-H motif" evidence="4">
    <location>
        <begin position="228"/>
        <end position="247"/>
    </location>
</feature>
<evidence type="ECO:0000256" key="1">
    <source>
        <dbReference type="ARBA" id="ARBA00023015"/>
    </source>
</evidence>